<organism evidence="1 2">
    <name type="scientific">Sphingobium nicotianae</name>
    <dbReference type="NCBI Taxonomy" id="2782607"/>
    <lineage>
        <taxon>Bacteria</taxon>
        <taxon>Pseudomonadati</taxon>
        <taxon>Pseudomonadota</taxon>
        <taxon>Alphaproteobacteria</taxon>
        <taxon>Sphingomonadales</taxon>
        <taxon>Sphingomonadaceae</taxon>
        <taxon>Sphingobium</taxon>
    </lineage>
</organism>
<protein>
    <recommendedName>
        <fullName evidence="3">Lipoprotein</fullName>
    </recommendedName>
</protein>
<sequence length="148" mass="15350">MFSRIFNILAPASGLLLAGCQQQSLSPGDAANAMDAAAATRSPVQQVKDWVEGGSDPRARIYCGRGSDGPVAQDCRMEIVADGKGRTLILSRPDGGFRRVRIGADGKLATADGAVEARVAATDKAIGVVVGEERYSVPKAALRAAAPR</sequence>
<gene>
    <name evidence="1" type="ORF">KK488_12060</name>
</gene>
<keyword evidence="2" id="KW-1185">Reference proteome</keyword>
<dbReference type="AlphaFoldDB" id="A0A9X1IRQ6"/>
<dbReference type="Proteomes" id="UP001138757">
    <property type="component" value="Unassembled WGS sequence"/>
</dbReference>
<reference evidence="1" key="1">
    <citation type="submission" date="2021-05" db="EMBL/GenBank/DDBJ databases">
        <title>Genome of Sphingobium sp. strain.</title>
        <authorList>
            <person name="Fan R."/>
        </authorList>
    </citation>
    <scope>NUCLEOTIDE SEQUENCE</scope>
    <source>
        <strain evidence="1">H33</strain>
    </source>
</reference>
<name>A0A9X1IRQ6_9SPHN</name>
<dbReference type="PROSITE" id="PS51257">
    <property type="entry name" value="PROKAR_LIPOPROTEIN"/>
    <property type="match status" value="1"/>
</dbReference>
<evidence type="ECO:0000313" key="1">
    <source>
        <dbReference type="EMBL" id="MBT2187678.1"/>
    </source>
</evidence>
<evidence type="ECO:0000313" key="2">
    <source>
        <dbReference type="Proteomes" id="UP001138757"/>
    </source>
</evidence>
<evidence type="ECO:0008006" key="3">
    <source>
        <dbReference type="Google" id="ProtNLM"/>
    </source>
</evidence>
<accession>A0A9X1IRQ6</accession>
<proteinExistence type="predicted"/>
<comment type="caution">
    <text evidence="1">The sequence shown here is derived from an EMBL/GenBank/DDBJ whole genome shotgun (WGS) entry which is preliminary data.</text>
</comment>
<dbReference type="RefSeq" id="WP_214623849.1">
    <property type="nucleotide sequence ID" value="NZ_JAHGAW010000007.1"/>
</dbReference>
<dbReference type="EMBL" id="JAHGAW010000007">
    <property type="protein sequence ID" value="MBT2187678.1"/>
    <property type="molecule type" value="Genomic_DNA"/>
</dbReference>